<feature type="transmembrane region" description="Helical" evidence="5">
    <location>
        <begin position="258"/>
        <end position="280"/>
    </location>
</feature>
<dbReference type="GO" id="GO:0048038">
    <property type="term" value="F:quinone binding"/>
    <property type="evidence" value="ECO:0007669"/>
    <property type="project" value="UniProtKB-KW"/>
</dbReference>
<dbReference type="RefSeq" id="WP_166031016.1">
    <property type="nucleotide sequence ID" value="NZ_CP048877.1"/>
</dbReference>
<evidence type="ECO:0000313" key="9">
    <source>
        <dbReference type="Proteomes" id="UP000502179"/>
    </source>
</evidence>
<dbReference type="GO" id="GO:0050136">
    <property type="term" value="F:NADH dehydrogenase (quinone) (non-electrogenic) activity"/>
    <property type="evidence" value="ECO:0007669"/>
    <property type="project" value="UniProtKB-UniRule"/>
</dbReference>
<comment type="subunit">
    <text evidence="5">NDH-1 is composed of 14 different subunits. Subunits NuoA, H, J, K, L, M, N constitute the membrane sector of the complex.</text>
</comment>
<dbReference type="KEGG" id="tav:G4V39_00255"/>
<dbReference type="GO" id="GO:0042773">
    <property type="term" value="P:ATP synthesis coupled electron transport"/>
    <property type="evidence" value="ECO:0007669"/>
    <property type="project" value="InterPro"/>
</dbReference>
<evidence type="ECO:0000256" key="6">
    <source>
        <dbReference type="RuleBase" id="RU000320"/>
    </source>
</evidence>
<evidence type="ECO:0000256" key="1">
    <source>
        <dbReference type="ARBA" id="ARBA00004127"/>
    </source>
</evidence>
<name>A0A6G7PTN7_9BACT</name>
<accession>A0A6G7PTN7</accession>
<dbReference type="NCBIfam" id="TIGR01770">
    <property type="entry name" value="NDH_I_N"/>
    <property type="match status" value="1"/>
</dbReference>
<evidence type="ECO:0000259" key="7">
    <source>
        <dbReference type="Pfam" id="PF00361"/>
    </source>
</evidence>
<comment type="similarity">
    <text evidence="5">Belongs to the complex I subunit 2 family.</text>
</comment>
<evidence type="ECO:0000256" key="2">
    <source>
        <dbReference type="ARBA" id="ARBA00022692"/>
    </source>
</evidence>
<keyword evidence="5" id="KW-0830">Ubiquinone</keyword>
<evidence type="ECO:0000313" key="8">
    <source>
        <dbReference type="EMBL" id="QIJ70793.1"/>
    </source>
</evidence>
<organism evidence="8 9">
    <name type="scientific">Thermosulfuriphilus ammonigenes</name>
    <dbReference type="NCBI Taxonomy" id="1936021"/>
    <lineage>
        <taxon>Bacteria</taxon>
        <taxon>Pseudomonadati</taxon>
        <taxon>Thermodesulfobacteriota</taxon>
        <taxon>Thermodesulfobacteria</taxon>
        <taxon>Thermodesulfobacteriales</taxon>
        <taxon>Thermodesulfobacteriaceae</taxon>
        <taxon>Thermosulfuriphilus</taxon>
    </lineage>
</organism>
<feature type="transmembrane region" description="Helical" evidence="5">
    <location>
        <begin position="86"/>
        <end position="107"/>
    </location>
</feature>
<feature type="transmembrane region" description="Helical" evidence="5">
    <location>
        <begin position="173"/>
        <end position="195"/>
    </location>
</feature>
<keyword evidence="4 5" id="KW-0472">Membrane</keyword>
<feature type="transmembrane region" description="Helical" evidence="5">
    <location>
        <begin position="354"/>
        <end position="377"/>
    </location>
</feature>
<feature type="transmembrane region" description="Helical" evidence="5">
    <location>
        <begin position="143"/>
        <end position="161"/>
    </location>
</feature>
<evidence type="ECO:0000256" key="3">
    <source>
        <dbReference type="ARBA" id="ARBA00022989"/>
    </source>
</evidence>
<evidence type="ECO:0000256" key="5">
    <source>
        <dbReference type="HAMAP-Rule" id="MF_00445"/>
    </source>
</evidence>
<evidence type="ECO:0000256" key="4">
    <source>
        <dbReference type="ARBA" id="ARBA00023136"/>
    </source>
</evidence>
<dbReference type="GO" id="GO:0005886">
    <property type="term" value="C:plasma membrane"/>
    <property type="evidence" value="ECO:0007669"/>
    <property type="project" value="UniProtKB-SubCell"/>
</dbReference>
<proteinExistence type="inferred from homology"/>
<feature type="transmembrane region" description="Helical" evidence="5">
    <location>
        <begin position="215"/>
        <end position="237"/>
    </location>
</feature>
<feature type="transmembrane region" description="Helical" evidence="5">
    <location>
        <begin position="12"/>
        <end position="37"/>
    </location>
</feature>
<feature type="transmembrane region" description="Helical" evidence="5">
    <location>
        <begin position="119"/>
        <end position="137"/>
    </location>
</feature>
<dbReference type="InterPro" id="IPR001750">
    <property type="entry name" value="ND/Mrp_TM"/>
</dbReference>
<reference evidence="8 9" key="1">
    <citation type="submission" date="2020-02" db="EMBL/GenBank/DDBJ databases">
        <title>Genome analysis of Thermosulfuriphilus ammonigenes ST65T, an anaerobic thermophilic chemolithoautotrophic bacterium isolated from a deep-sea hydrothermal vent.</title>
        <authorList>
            <person name="Slobodkina G."/>
            <person name="Allioux M."/>
            <person name="Merkel A."/>
            <person name="Alain K."/>
            <person name="Jebbar M."/>
            <person name="Slobodkin A."/>
        </authorList>
    </citation>
    <scope>NUCLEOTIDE SEQUENCE [LARGE SCALE GENOMIC DNA]</scope>
    <source>
        <strain evidence="8 9">ST65</strain>
    </source>
</reference>
<feature type="domain" description="NADH:quinone oxidoreductase/Mrp antiporter transmembrane" evidence="7">
    <location>
        <begin position="136"/>
        <end position="448"/>
    </location>
</feature>
<sequence length="514" mass="55787">MKAILPDFDLQTFIWVMGPQLIVLATGLLVIIIDLFIKEFRNLSLKANILGIISMIGLIYAAGFAATVSWSAPRHVFMNVFSMEPYTALFCLILLLAGVIATLLGIGYTQNNSQVKGEFFALLLFAVYGSLAMVQAVDLLMMFIALETMSLAVYVLAGYLKGYARSQEAAFKYFLLGCFGSSFILFGMAFLYGLTGSLNLAHIAAKLAEGHYQNIMAMAGLALICAGFFFKSALVPFHMWTPDVYEGSPSVVTGYMATAVKAAAFATFIKILTICFTPLLSQTGEGMFIDTGALAVFVPYWKNTLVVVSFLTMLLGNLLGVIQRNVKRMLAYSSIAHAGYIALGVLAGDDLGRTAVIFYLAVYTLMNLGAFGIVYLFDQYEGQAQELPDYAGLAYKYPVLSALMAIFMFAMAGVPPMAGFAGKFYLFAAAIKSGYLLLAAMGILTSAIGAYYYLRVIVYLYMKEPEREVKRGPVAIAPALAIAATAIGIIYLGIRPDTLYAVAEVAQKSILYIF</sequence>
<dbReference type="GO" id="GO:0012505">
    <property type="term" value="C:endomembrane system"/>
    <property type="evidence" value="ECO:0007669"/>
    <property type="project" value="UniProtKB-SubCell"/>
</dbReference>
<feature type="transmembrane region" description="Helical" evidence="5">
    <location>
        <begin position="300"/>
        <end position="322"/>
    </location>
</feature>
<dbReference type="EMBL" id="CP048877">
    <property type="protein sequence ID" value="QIJ70793.1"/>
    <property type="molecule type" value="Genomic_DNA"/>
</dbReference>
<dbReference type="AlphaFoldDB" id="A0A6G7PTN7"/>
<dbReference type="PANTHER" id="PTHR22773">
    <property type="entry name" value="NADH DEHYDROGENASE"/>
    <property type="match status" value="1"/>
</dbReference>
<keyword evidence="2 5" id="KW-0812">Transmembrane</keyword>
<feature type="transmembrane region" description="Helical" evidence="5">
    <location>
        <begin position="434"/>
        <end position="454"/>
    </location>
</feature>
<protein>
    <recommendedName>
        <fullName evidence="5">NADH-quinone oxidoreductase subunit N</fullName>
        <ecNumber evidence="5">7.1.1.-</ecNumber>
    </recommendedName>
    <alternativeName>
        <fullName evidence="5">NADH dehydrogenase I subunit N</fullName>
    </alternativeName>
    <alternativeName>
        <fullName evidence="5">NDH-1 subunit N</fullName>
    </alternativeName>
</protein>
<dbReference type="GO" id="GO:0008137">
    <property type="term" value="F:NADH dehydrogenase (ubiquinone) activity"/>
    <property type="evidence" value="ECO:0007669"/>
    <property type="project" value="InterPro"/>
</dbReference>
<keyword evidence="9" id="KW-1185">Reference proteome</keyword>
<comment type="function">
    <text evidence="5">NDH-1 shuttles electrons from NADH, via FMN and iron-sulfur (Fe-S) centers, to quinones in the respiratory chain. The immediate electron acceptor for the enzyme in this species is believed to be ubiquinone. Couples the redox reaction to proton translocation (for every two electrons transferred, four hydrogen ions are translocated across the cytoplasmic membrane), and thus conserves the redox energy in a proton gradient.</text>
</comment>
<gene>
    <name evidence="5" type="primary">nuoN</name>
    <name evidence="8" type="ORF">G4V39_00255</name>
</gene>
<dbReference type="EC" id="7.1.1.-" evidence="5"/>
<feature type="transmembrane region" description="Helical" evidence="5">
    <location>
        <begin position="474"/>
        <end position="494"/>
    </location>
</feature>
<dbReference type="Proteomes" id="UP000502179">
    <property type="component" value="Chromosome"/>
</dbReference>
<comment type="subcellular location">
    <subcellularLocation>
        <location evidence="5">Cell membrane</location>
        <topology evidence="5">Multi-pass membrane protein</topology>
    </subcellularLocation>
    <subcellularLocation>
        <location evidence="1">Endomembrane system</location>
        <topology evidence="1">Multi-pass membrane protein</topology>
    </subcellularLocation>
    <subcellularLocation>
        <location evidence="6">Membrane</location>
        <topology evidence="6">Multi-pass membrane protein</topology>
    </subcellularLocation>
</comment>
<keyword evidence="3 5" id="KW-1133">Transmembrane helix</keyword>
<dbReference type="HAMAP" id="MF_00445">
    <property type="entry name" value="NDH1_NuoN_1"/>
    <property type="match status" value="1"/>
</dbReference>
<feature type="transmembrane region" description="Helical" evidence="5">
    <location>
        <begin position="329"/>
        <end position="348"/>
    </location>
</feature>
<feature type="transmembrane region" description="Helical" evidence="5">
    <location>
        <begin position="49"/>
        <end position="66"/>
    </location>
</feature>
<dbReference type="Pfam" id="PF00361">
    <property type="entry name" value="Proton_antipo_M"/>
    <property type="match status" value="1"/>
</dbReference>
<keyword evidence="5" id="KW-1003">Cell membrane</keyword>
<keyword evidence="5" id="KW-0813">Transport</keyword>
<keyword evidence="5" id="KW-1278">Translocase</keyword>
<dbReference type="PRINTS" id="PR01434">
    <property type="entry name" value="NADHDHGNASE5"/>
</dbReference>
<comment type="catalytic activity">
    <reaction evidence="5">
        <text>a quinone + NADH + 5 H(+)(in) = a quinol + NAD(+) + 4 H(+)(out)</text>
        <dbReference type="Rhea" id="RHEA:57888"/>
        <dbReference type="ChEBI" id="CHEBI:15378"/>
        <dbReference type="ChEBI" id="CHEBI:24646"/>
        <dbReference type="ChEBI" id="CHEBI:57540"/>
        <dbReference type="ChEBI" id="CHEBI:57945"/>
        <dbReference type="ChEBI" id="CHEBI:132124"/>
    </reaction>
</comment>
<feature type="transmembrane region" description="Helical" evidence="5">
    <location>
        <begin position="397"/>
        <end position="414"/>
    </location>
</feature>
<keyword evidence="5" id="KW-0520">NAD</keyword>
<dbReference type="InterPro" id="IPR010096">
    <property type="entry name" value="NADH-Q_OxRdtase_suN/2"/>
</dbReference>
<keyword evidence="5" id="KW-0874">Quinone</keyword>